<reference evidence="1 2" key="1">
    <citation type="journal article" date="2011" name="J. Bacteriol.">
        <title>Draft Genome Sequence of Gordonia neofelifaecis NRRL B-59395, a Cholesterol-Degrading Actinomycete.</title>
        <authorList>
            <person name="Ge F."/>
            <person name="Li W."/>
            <person name="Chen G."/>
            <person name="Liu Y."/>
            <person name="Zhang G."/>
            <person name="Yong B."/>
            <person name="Wang Q."/>
            <person name="Wang N."/>
            <person name="Huang Z."/>
            <person name="Li W."/>
            <person name="Wang J."/>
            <person name="Wu C."/>
            <person name="Xie Q."/>
            <person name="Liu G."/>
        </authorList>
    </citation>
    <scope>NUCLEOTIDE SEQUENCE [LARGE SCALE GENOMIC DNA]</scope>
    <source>
        <strain evidence="1 2">NRRL B-59395</strain>
    </source>
</reference>
<evidence type="ECO:0000313" key="1">
    <source>
        <dbReference type="EMBL" id="EGD54372.1"/>
    </source>
</evidence>
<dbReference type="RefSeq" id="WP_009679970.1">
    <property type="nucleotide sequence ID" value="NZ_AEUD01000012.1"/>
</dbReference>
<dbReference type="Proteomes" id="UP000035065">
    <property type="component" value="Unassembled WGS sequence"/>
</dbReference>
<dbReference type="eggNOG" id="COG4978">
    <property type="taxonomic scope" value="Bacteria"/>
</dbReference>
<comment type="caution">
    <text evidence="1">The sequence shown here is derived from an EMBL/GenBank/DDBJ whole genome shotgun (WGS) entry which is preliminary data.</text>
</comment>
<dbReference type="AlphaFoldDB" id="F1YLH8"/>
<dbReference type="OrthoDB" id="64208at2"/>
<protein>
    <recommendedName>
        <fullName evidence="3">Bacterial transcription activator effector binding domain-containing protein</fullName>
    </recommendedName>
</protein>
<dbReference type="EMBL" id="AEUD01000012">
    <property type="protein sequence ID" value="EGD54372.1"/>
    <property type="molecule type" value="Genomic_DNA"/>
</dbReference>
<sequence length="158" mass="17087">MTSSLPLILREEPFFEATEVFLPEAVQVATMEFPEVRLDDLPEIFDGHFHEIAQAGPIGPGFAVYDGDVSDEFDLTIGFPVAGPADVDGVDNCLFPTGRALVMSHLGGFDGLGSAWELLMEMHFARGGAAPRAVVEIYVTDPSVIAHDDLRTDLLVLL</sequence>
<dbReference type="InterPro" id="IPR011256">
    <property type="entry name" value="Reg_factor_effector_dom_sf"/>
</dbReference>
<accession>F1YLH8</accession>
<dbReference type="Gene3D" id="3.20.80.10">
    <property type="entry name" value="Regulatory factor, effector binding domain"/>
    <property type="match status" value="1"/>
</dbReference>
<gene>
    <name evidence="1" type="ORF">SCNU_13849</name>
</gene>
<organism evidence="1 2">
    <name type="scientific">Gordonia neofelifaecis NRRL B-59395</name>
    <dbReference type="NCBI Taxonomy" id="644548"/>
    <lineage>
        <taxon>Bacteria</taxon>
        <taxon>Bacillati</taxon>
        <taxon>Actinomycetota</taxon>
        <taxon>Actinomycetes</taxon>
        <taxon>Mycobacteriales</taxon>
        <taxon>Gordoniaceae</taxon>
        <taxon>Gordonia</taxon>
    </lineage>
</organism>
<name>F1YLH8_9ACTN</name>
<evidence type="ECO:0000313" key="2">
    <source>
        <dbReference type="Proteomes" id="UP000035065"/>
    </source>
</evidence>
<evidence type="ECO:0008006" key="3">
    <source>
        <dbReference type="Google" id="ProtNLM"/>
    </source>
</evidence>
<proteinExistence type="predicted"/>
<keyword evidence="2" id="KW-1185">Reference proteome</keyword>
<dbReference type="SUPFAM" id="SSF55136">
    <property type="entry name" value="Probable bacterial effector-binding domain"/>
    <property type="match status" value="1"/>
</dbReference>
<dbReference type="STRING" id="644548.SCNU_13849"/>